<evidence type="ECO:0000313" key="2">
    <source>
        <dbReference type="EMBL" id="SPD01449.1"/>
    </source>
</evidence>
<gene>
    <name evidence="2" type="ORF">FSB_LOCUS29331</name>
</gene>
<keyword evidence="1" id="KW-0812">Transmembrane</keyword>
<dbReference type="EMBL" id="OIVN01002201">
    <property type="protein sequence ID" value="SPD01449.1"/>
    <property type="molecule type" value="Genomic_DNA"/>
</dbReference>
<feature type="transmembrane region" description="Helical" evidence="1">
    <location>
        <begin position="108"/>
        <end position="130"/>
    </location>
</feature>
<reference evidence="2" key="1">
    <citation type="submission" date="2018-02" db="EMBL/GenBank/DDBJ databases">
        <authorList>
            <person name="Cohen D.B."/>
            <person name="Kent A.D."/>
        </authorList>
    </citation>
    <scope>NUCLEOTIDE SEQUENCE</scope>
</reference>
<evidence type="ECO:0000256" key="1">
    <source>
        <dbReference type="SAM" id="Phobius"/>
    </source>
</evidence>
<keyword evidence="1" id="KW-0472">Membrane</keyword>
<organism evidence="2">
    <name type="scientific">Fagus sylvatica</name>
    <name type="common">Beechnut</name>
    <dbReference type="NCBI Taxonomy" id="28930"/>
    <lineage>
        <taxon>Eukaryota</taxon>
        <taxon>Viridiplantae</taxon>
        <taxon>Streptophyta</taxon>
        <taxon>Embryophyta</taxon>
        <taxon>Tracheophyta</taxon>
        <taxon>Spermatophyta</taxon>
        <taxon>Magnoliopsida</taxon>
        <taxon>eudicotyledons</taxon>
        <taxon>Gunneridae</taxon>
        <taxon>Pentapetalae</taxon>
        <taxon>rosids</taxon>
        <taxon>fabids</taxon>
        <taxon>Fagales</taxon>
        <taxon>Fagaceae</taxon>
        <taxon>Fagus</taxon>
    </lineage>
</organism>
<feature type="transmembrane region" description="Helical" evidence="1">
    <location>
        <begin position="46"/>
        <end position="65"/>
    </location>
</feature>
<dbReference type="PANTHER" id="PTHR36714">
    <property type="entry name" value="T23E23.1"/>
    <property type="match status" value="1"/>
</dbReference>
<keyword evidence="1" id="KW-1133">Transmembrane helix</keyword>
<dbReference type="PANTHER" id="PTHR36714:SF7">
    <property type="entry name" value="TRANSMEMBRANE PROTEIN"/>
    <property type="match status" value="1"/>
</dbReference>
<dbReference type="AlphaFoldDB" id="A0A2N9GPV5"/>
<feature type="transmembrane region" description="Helical" evidence="1">
    <location>
        <begin position="299"/>
        <end position="318"/>
    </location>
</feature>
<accession>A0A2N9GPV5</accession>
<protein>
    <submittedName>
        <fullName evidence="2">Uncharacterized protein</fullName>
    </submittedName>
</protein>
<proteinExistence type="predicted"/>
<sequence>MEGSEMDNNHIVLEQKLDENNHDMRNQKLEVFDILRTALIISFKKFNFIIFIFLTSLPLFCYMVYYEIFLQTTLVETSNIVNQEWITESIAEEEMTKDFLQKLVQLGFLYLVPLNFIEFCTVIVTVDLASKIYAEERSMTLKEMKEMIHKLYCGARVRGTFITSFYVLFSSTCTLLGLLWLVTTCFLLRSVLSVPYYPVIFKDYSVIDVFFVVFYGAAFVALLTKYLEWSAMWNMSIVISVLERIYGGEAFVLSAYYSKGSEVRGLLLMLVFFVWGLSLRLSCLYLGCYEGGRGIVVQTGLFCLGNVLKWVVCMVYFYDCKRRTLEKKADEEVGREIKVVDA</sequence>
<name>A0A2N9GPV5_FAGSY</name>
<feature type="transmembrane region" description="Helical" evidence="1">
    <location>
        <begin position="209"/>
        <end position="227"/>
    </location>
</feature>
<feature type="transmembrane region" description="Helical" evidence="1">
    <location>
        <begin position="265"/>
        <end position="287"/>
    </location>
</feature>